<gene>
    <name evidence="15" type="primary">tkt</name>
    <name evidence="15" type="ORF">LXO92_01535</name>
</gene>
<evidence type="ECO:0000256" key="4">
    <source>
        <dbReference type="ARBA" id="ARBA00011738"/>
    </source>
</evidence>
<keyword evidence="16" id="KW-1185">Reference proteome</keyword>
<comment type="cofactor">
    <cofactor evidence="1">
        <name>Ca(2+)</name>
        <dbReference type="ChEBI" id="CHEBI:29108"/>
    </cofactor>
</comment>
<evidence type="ECO:0000256" key="7">
    <source>
        <dbReference type="ARBA" id="ARBA00022723"/>
    </source>
</evidence>
<dbReference type="PANTHER" id="PTHR43522:SF2">
    <property type="entry name" value="TRANSKETOLASE 1-RELATED"/>
    <property type="match status" value="1"/>
</dbReference>
<keyword evidence="8 13" id="KW-0106">Calcium</keyword>
<dbReference type="Pfam" id="PF22613">
    <property type="entry name" value="Transketolase_C_1"/>
    <property type="match status" value="1"/>
</dbReference>
<dbReference type="NCBIfam" id="TIGR00232">
    <property type="entry name" value="tktlase_bact"/>
    <property type="match status" value="1"/>
</dbReference>
<dbReference type="InterPro" id="IPR009014">
    <property type="entry name" value="Transketo_C/PFOR_II"/>
</dbReference>
<dbReference type="InterPro" id="IPR029061">
    <property type="entry name" value="THDP-binding"/>
</dbReference>
<keyword evidence="10 13" id="KW-0786">Thiamine pyrophosphate</keyword>
<comment type="caution">
    <text evidence="15">The sequence shown here is derived from an EMBL/GenBank/DDBJ whole genome shotgun (WGS) entry which is preliminary data.</text>
</comment>
<dbReference type="InterPro" id="IPR020826">
    <property type="entry name" value="Transketolase_BS"/>
</dbReference>
<dbReference type="GO" id="GO:0004802">
    <property type="term" value="F:transketolase activity"/>
    <property type="evidence" value="ECO:0007669"/>
    <property type="project" value="UniProtKB-EC"/>
</dbReference>
<dbReference type="SMART" id="SM00861">
    <property type="entry name" value="Transket_pyr"/>
    <property type="match status" value="1"/>
</dbReference>
<keyword evidence="6 13" id="KW-0808">Transferase</keyword>
<reference evidence="15 16" key="1">
    <citation type="journal article" date="2024" name="Pathogens">
        <title>Characterization of a Novel Species of Legionella Isolated from a Healthcare Facility: Legionella resiliens sp. nov.</title>
        <authorList>
            <person name="Cristino S."/>
            <person name="Pascale M.R."/>
            <person name="Marino F."/>
            <person name="Derelitto C."/>
            <person name="Salaris S."/>
            <person name="Orsini M."/>
            <person name="Squarzoni S."/>
            <person name="Grottola A."/>
            <person name="Girolamini L."/>
        </authorList>
    </citation>
    <scope>NUCLEOTIDE SEQUENCE [LARGE SCALE GENOMIC DNA]</scope>
    <source>
        <strain evidence="15 16">8cVS16</strain>
    </source>
</reference>
<evidence type="ECO:0000256" key="5">
    <source>
        <dbReference type="ARBA" id="ARBA00013152"/>
    </source>
</evidence>
<organism evidence="15 16">
    <name type="scientific">Legionella resiliens</name>
    <dbReference type="NCBI Taxonomy" id="2905958"/>
    <lineage>
        <taxon>Bacteria</taxon>
        <taxon>Pseudomonadati</taxon>
        <taxon>Pseudomonadota</taxon>
        <taxon>Gammaproteobacteria</taxon>
        <taxon>Legionellales</taxon>
        <taxon>Legionellaceae</taxon>
        <taxon>Legionella</taxon>
    </lineage>
</organism>
<sequence>MNLSKELANAIRMLSVDAVEQAQSGHPGMPLGMADIATVLWKKFLKHNPKNPHWFNRDRFVLSNGHGSMLIYSLLHLTGYNLSLDDLKHFRQLNSKTPGHPEFGHTPGVETTTGPLGQGLANAVGMALAERVLANHFNRDDLPLVDHYTYAFTGDGCLMEGISHEVCSLAGTLGLGKLIVFYDDNGISIDGNVESWFTDDTAQRFRAYRWQVIEAVNGHDMDAIEQAILKAQANTTQPTLIICKTVIGLGSSVAGSEKAHGSALGAKDVAKVREFFKWNHEPFVIPDTIYQQWNHAEQGEKEEQQWLTLLNDYQQHYPQEHYEFLRRINGDLPDDWQNQSHAFFEQCRHNDKAIATRKASQQCIEYFARMLPEMLGGSADLTGSNNTDWSGSKAITGEDYTGNYLYYGVREFGMAAIMNGIAVHGGFIPYGGTFLVFADYARNAVRLSALMKQRVIYVFTHDSIGLGEDGPTHQPVEHASMLRMTPGMSVWRPADLMETAVAWKLALEHHNGPTSLLLSRQNLPALPHSANAAELINKGGYTIMDCDGTPDAILIATGSEVQLALAAAEQVKPRGLKVRVVSMPCAERFLEQDPGYKNEVLPQTIHTRIAIEAASSAYWYQFVGLHGAVIGLDRFGVSAPANQAYQYLDITVERIIETLEKLVQKH</sequence>
<dbReference type="Pfam" id="PF02779">
    <property type="entry name" value="Transket_pyr"/>
    <property type="match status" value="1"/>
</dbReference>
<dbReference type="CDD" id="cd02012">
    <property type="entry name" value="TPP_TK"/>
    <property type="match status" value="1"/>
</dbReference>
<dbReference type="CDD" id="cd07033">
    <property type="entry name" value="TPP_PYR_DXS_TK_like"/>
    <property type="match status" value="1"/>
</dbReference>
<evidence type="ECO:0000256" key="9">
    <source>
        <dbReference type="ARBA" id="ARBA00022842"/>
    </source>
</evidence>
<evidence type="ECO:0000256" key="11">
    <source>
        <dbReference type="ARBA" id="ARBA00049473"/>
    </source>
</evidence>
<evidence type="ECO:0000256" key="2">
    <source>
        <dbReference type="ARBA" id="ARBA00001941"/>
    </source>
</evidence>
<dbReference type="InterPro" id="IPR055152">
    <property type="entry name" value="Transketolase-like_C_2"/>
</dbReference>
<evidence type="ECO:0000259" key="14">
    <source>
        <dbReference type="SMART" id="SM00861"/>
    </source>
</evidence>
<dbReference type="EC" id="2.2.1.1" evidence="5 12"/>
<dbReference type="InterPro" id="IPR033247">
    <property type="entry name" value="Transketolase_fam"/>
</dbReference>
<dbReference type="InterPro" id="IPR005475">
    <property type="entry name" value="Transketolase-like_Pyr-bd"/>
</dbReference>
<evidence type="ECO:0000313" key="16">
    <source>
        <dbReference type="Proteomes" id="UP001320170"/>
    </source>
</evidence>
<dbReference type="PROSITE" id="PS00801">
    <property type="entry name" value="TRANSKETOLASE_1"/>
    <property type="match status" value="1"/>
</dbReference>
<dbReference type="InterPro" id="IPR005474">
    <property type="entry name" value="Transketolase_N"/>
</dbReference>
<dbReference type="SUPFAM" id="SSF52518">
    <property type="entry name" value="Thiamin diphosphate-binding fold (THDP-binding)"/>
    <property type="match status" value="2"/>
</dbReference>
<comment type="catalytic activity">
    <reaction evidence="11 13">
        <text>D-sedoheptulose 7-phosphate + D-glyceraldehyde 3-phosphate = aldehydo-D-ribose 5-phosphate + D-xylulose 5-phosphate</text>
        <dbReference type="Rhea" id="RHEA:10508"/>
        <dbReference type="ChEBI" id="CHEBI:57483"/>
        <dbReference type="ChEBI" id="CHEBI:57737"/>
        <dbReference type="ChEBI" id="CHEBI:58273"/>
        <dbReference type="ChEBI" id="CHEBI:59776"/>
        <dbReference type="EC" id="2.2.1.1"/>
    </reaction>
</comment>
<dbReference type="PROSITE" id="PS00802">
    <property type="entry name" value="TRANSKETOLASE_2"/>
    <property type="match status" value="1"/>
</dbReference>
<accession>A0ABS8X180</accession>
<dbReference type="Gene3D" id="3.40.50.920">
    <property type="match status" value="1"/>
</dbReference>
<evidence type="ECO:0000313" key="15">
    <source>
        <dbReference type="EMBL" id="MCE3531057.1"/>
    </source>
</evidence>
<dbReference type="Pfam" id="PF00456">
    <property type="entry name" value="Transketolase_N"/>
    <property type="match status" value="1"/>
</dbReference>
<protein>
    <recommendedName>
        <fullName evidence="5 12">Transketolase</fullName>
        <ecNumber evidence="5 12">2.2.1.1</ecNumber>
    </recommendedName>
</protein>
<comment type="cofactor">
    <cofactor evidence="13">
        <name>Mg(2+)</name>
        <dbReference type="ChEBI" id="CHEBI:18420"/>
    </cofactor>
    <cofactor evidence="13">
        <name>Ca(2+)</name>
        <dbReference type="ChEBI" id="CHEBI:29108"/>
    </cofactor>
    <cofactor evidence="13">
        <name>Mn(2+)</name>
        <dbReference type="ChEBI" id="CHEBI:29035"/>
    </cofactor>
    <cofactor evidence="13">
        <name>Co(2+)</name>
        <dbReference type="ChEBI" id="CHEBI:48828"/>
    </cofactor>
    <text evidence="13">Binds 1 Mg(2+) ion per subunit. Can also utilize other divalent metal cations, such as Ca(2+), Mn(2+) and Co(2+).</text>
</comment>
<dbReference type="Gene3D" id="3.40.50.970">
    <property type="match status" value="2"/>
</dbReference>
<evidence type="ECO:0000256" key="3">
    <source>
        <dbReference type="ARBA" id="ARBA00007131"/>
    </source>
</evidence>
<dbReference type="PANTHER" id="PTHR43522">
    <property type="entry name" value="TRANSKETOLASE"/>
    <property type="match status" value="1"/>
</dbReference>
<comment type="similarity">
    <text evidence="3 13">Belongs to the transketolase family.</text>
</comment>
<evidence type="ECO:0000256" key="12">
    <source>
        <dbReference type="NCBIfam" id="TIGR00232"/>
    </source>
</evidence>
<comment type="subunit">
    <text evidence="4 13">Homodimer.</text>
</comment>
<dbReference type="InterPro" id="IPR005478">
    <property type="entry name" value="Transketolase_bac-like"/>
</dbReference>
<evidence type="ECO:0000256" key="6">
    <source>
        <dbReference type="ARBA" id="ARBA00022679"/>
    </source>
</evidence>
<proteinExistence type="inferred from homology"/>
<comment type="function">
    <text evidence="13">Catalyzes the transfer of a two-carbon ketol group from a ketose donor to an aldose acceptor, via a covalent intermediate with the cofactor thiamine pyrophosphate.</text>
</comment>
<dbReference type="InterPro" id="IPR049557">
    <property type="entry name" value="Transketolase_CS"/>
</dbReference>
<dbReference type="SUPFAM" id="SSF52922">
    <property type="entry name" value="TK C-terminal domain-like"/>
    <property type="match status" value="1"/>
</dbReference>
<evidence type="ECO:0000256" key="10">
    <source>
        <dbReference type="ARBA" id="ARBA00023052"/>
    </source>
</evidence>
<comment type="cofactor">
    <cofactor evidence="13">
        <name>thiamine diphosphate</name>
        <dbReference type="ChEBI" id="CHEBI:58937"/>
    </cofactor>
    <text evidence="13">Binds 1 thiamine pyrophosphate per subunit.</text>
</comment>
<dbReference type="Proteomes" id="UP001320170">
    <property type="component" value="Unassembled WGS sequence"/>
</dbReference>
<evidence type="ECO:0000256" key="1">
    <source>
        <dbReference type="ARBA" id="ARBA00001913"/>
    </source>
</evidence>
<keyword evidence="7 13" id="KW-0479">Metal-binding</keyword>
<name>A0ABS8X180_9GAMM</name>
<comment type="cofactor">
    <cofactor evidence="2">
        <name>Co(2+)</name>
        <dbReference type="ChEBI" id="CHEBI:48828"/>
    </cofactor>
</comment>
<dbReference type="EMBL" id="JAJTND010000001">
    <property type="protein sequence ID" value="MCE3531057.1"/>
    <property type="molecule type" value="Genomic_DNA"/>
</dbReference>
<evidence type="ECO:0000256" key="13">
    <source>
        <dbReference type="RuleBase" id="RU004996"/>
    </source>
</evidence>
<evidence type="ECO:0000256" key="8">
    <source>
        <dbReference type="ARBA" id="ARBA00022837"/>
    </source>
</evidence>
<feature type="domain" description="Transketolase-like pyrimidine-binding" evidence="14">
    <location>
        <begin position="354"/>
        <end position="525"/>
    </location>
</feature>
<dbReference type="RefSeq" id="WP_182351004.1">
    <property type="nucleotide sequence ID" value="NZ_JAJSPM010000001.1"/>
</dbReference>
<keyword evidence="9 13" id="KW-0460">Magnesium</keyword>